<dbReference type="InterPro" id="IPR036890">
    <property type="entry name" value="HATPase_C_sf"/>
</dbReference>
<dbReference type="AlphaFoldDB" id="A0A9X1T2H7"/>
<dbReference type="InterPro" id="IPR003594">
    <property type="entry name" value="HATPase_dom"/>
</dbReference>
<accession>A0A9X1T2H7</accession>
<organism evidence="2 3">
    <name type="scientific">Rhizobium quercicola</name>
    <dbReference type="NCBI Taxonomy" id="2901226"/>
    <lineage>
        <taxon>Bacteria</taxon>
        <taxon>Pseudomonadati</taxon>
        <taxon>Pseudomonadota</taxon>
        <taxon>Alphaproteobacteria</taxon>
        <taxon>Hyphomicrobiales</taxon>
        <taxon>Rhizobiaceae</taxon>
        <taxon>Rhizobium/Agrobacterium group</taxon>
        <taxon>Rhizobium</taxon>
    </lineage>
</organism>
<sequence length="718" mass="81281">MNTPVQKNTFKSRARLLQHLGDQLIGTPRLAVFELVKNAYDADASRVDVYIKGIGTKRPSIEVVDDGTGMSLKTIQDIWLVIAHDHKEKTLQQRSRTVKGRLPLGSKGLGRLSVHKLGNRIELVTRAAGKKEVVVRIDWNEMMSHEFLDDAEIDIEIRDPEVFTNKRTGTKITIDELREQRWTRGEVRRLYRQVTSISSPFSSRGRADFKAMLHVPDYPQWIQRLPDPIELLKRAPWRFVFKFDGNNFSYQYNFRPIPGIAREAREVKQEVGHLLIPPPPAEDDDPLFSGNVPTTRMKKVVADTEMLRGIGPVSGEFYVFDLSPLIAKRMGETKLIRDFLDENGGIRVYRDDIRVYDYGERNNDWLGLDLRRVNNPTKGLSRNIVVGHVSISQEGSDALVEKSNREGFIENAAYEVFQRIVLGAIEPLQREREVDRKAIRELLGEAKDPESRSIMEPVAKIRSIASRKGLSAEIDPLLDRIELEYSSMKERLLTTGISGTSLAVVFHEIEQGIKSLYGNLENQPNLSAVAGQVREMMGLLDGFSDLLRKKDRKATDLRNLVVRARDLSLIRFRHHNVRLVCPPLQDTFPPVMVSCSFGLTLGALTNLIDNAIFWLRVRWPDESGSPKRAIYINIETDFEGGPAIVIADNGPGFQDTASELVRPFYTRRPEGMGMGLYYANMVMELNDGALVFPDQSETSIPSTFDGAIVALRFADIRE</sequence>
<feature type="domain" description="Histidine kinase/HSP90-like ATPase" evidence="1">
    <location>
        <begin position="603"/>
        <end position="692"/>
    </location>
</feature>
<dbReference type="EMBL" id="JAJOZR010000022">
    <property type="protein sequence ID" value="MCD7111806.1"/>
    <property type="molecule type" value="Genomic_DNA"/>
</dbReference>
<protein>
    <submittedName>
        <fullName evidence="2">ATP-binding protein</fullName>
    </submittedName>
</protein>
<evidence type="ECO:0000313" key="2">
    <source>
        <dbReference type="EMBL" id="MCD7111806.1"/>
    </source>
</evidence>
<name>A0A9X1T2H7_9HYPH</name>
<evidence type="ECO:0000259" key="1">
    <source>
        <dbReference type="Pfam" id="PF02518"/>
    </source>
</evidence>
<dbReference type="Pfam" id="PF13589">
    <property type="entry name" value="HATPase_c_3"/>
    <property type="match status" value="1"/>
</dbReference>
<keyword evidence="2" id="KW-0067">ATP-binding</keyword>
<proteinExistence type="predicted"/>
<keyword evidence="2" id="KW-0547">Nucleotide-binding</keyword>
<dbReference type="Pfam" id="PF02518">
    <property type="entry name" value="HATPase_c"/>
    <property type="match status" value="1"/>
</dbReference>
<dbReference type="Proteomes" id="UP001139089">
    <property type="component" value="Unassembled WGS sequence"/>
</dbReference>
<reference evidence="2" key="1">
    <citation type="submission" date="2021-12" db="EMBL/GenBank/DDBJ databases">
        <authorList>
            <person name="Li Y."/>
        </authorList>
    </citation>
    <scope>NUCLEOTIDE SEQUENCE</scope>
    <source>
        <strain evidence="2">DKSPLA3</strain>
    </source>
</reference>
<dbReference type="RefSeq" id="WP_231816827.1">
    <property type="nucleotide sequence ID" value="NZ_JAJOZR010000022.1"/>
</dbReference>
<gene>
    <name evidence="2" type="ORF">LRX75_22525</name>
</gene>
<keyword evidence="3" id="KW-1185">Reference proteome</keyword>
<evidence type="ECO:0000313" key="3">
    <source>
        <dbReference type="Proteomes" id="UP001139089"/>
    </source>
</evidence>
<comment type="caution">
    <text evidence="2">The sequence shown here is derived from an EMBL/GenBank/DDBJ whole genome shotgun (WGS) entry which is preliminary data.</text>
</comment>
<dbReference type="Gene3D" id="3.30.565.10">
    <property type="entry name" value="Histidine kinase-like ATPase, C-terminal domain"/>
    <property type="match status" value="2"/>
</dbReference>
<dbReference type="GO" id="GO:0005524">
    <property type="term" value="F:ATP binding"/>
    <property type="evidence" value="ECO:0007669"/>
    <property type="project" value="UniProtKB-KW"/>
</dbReference>
<dbReference type="SUPFAM" id="SSF55874">
    <property type="entry name" value="ATPase domain of HSP90 chaperone/DNA topoisomerase II/histidine kinase"/>
    <property type="match status" value="2"/>
</dbReference>